<reference evidence="1 2" key="1">
    <citation type="journal article" date="2021" name="Nat. Commun.">
        <title>Genetic determinants of endophytism in the Arabidopsis root mycobiome.</title>
        <authorList>
            <person name="Mesny F."/>
            <person name="Miyauchi S."/>
            <person name="Thiergart T."/>
            <person name="Pickel B."/>
            <person name="Atanasova L."/>
            <person name="Karlsson M."/>
            <person name="Huettel B."/>
            <person name="Barry K.W."/>
            <person name="Haridas S."/>
            <person name="Chen C."/>
            <person name="Bauer D."/>
            <person name="Andreopoulos W."/>
            <person name="Pangilinan J."/>
            <person name="LaButti K."/>
            <person name="Riley R."/>
            <person name="Lipzen A."/>
            <person name="Clum A."/>
            <person name="Drula E."/>
            <person name="Henrissat B."/>
            <person name="Kohler A."/>
            <person name="Grigoriev I.V."/>
            <person name="Martin F.M."/>
            <person name="Hacquard S."/>
        </authorList>
    </citation>
    <scope>NUCLEOTIDE SEQUENCE [LARGE SCALE GENOMIC DNA]</scope>
    <source>
        <strain evidence="1 2">MPI-SDFR-AT-0079</strain>
    </source>
</reference>
<organism evidence="1 2">
    <name type="scientific">Chaetomium tenue</name>
    <dbReference type="NCBI Taxonomy" id="1854479"/>
    <lineage>
        <taxon>Eukaryota</taxon>
        <taxon>Fungi</taxon>
        <taxon>Dikarya</taxon>
        <taxon>Ascomycota</taxon>
        <taxon>Pezizomycotina</taxon>
        <taxon>Sordariomycetes</taxon>
        <taxon>Sordariomycetidae</taxon>
        <taxon>Sordariales</taxon>
        <taxon>Chaetomiaceae</taxon>
        <taxon>Chaetomium</taxon>
    </lineage>
</organism>
<gene>
    <name evidence="1" type="ORF">F5144DRAFT_615765</name>
</gene>
<accession>A0ACB7NUN8</accession>
<dbReference type="Proteomes" id="UP000724584">
    <property type="component" value="Unassembled WGS sequence"/>
</dbReference>
<name>A0ACB7NUN8_9PEZI</name>
<proteinExistence type="predicted"/>
<evidence type="ECO:0000313" key="2">
    <source>
        <dbReference type="Proteomes" id="UP000724584"/>
    </source>
</evidence>
<dbReference type="EMBL" id="JAGIZQ010000007">
    <property type="protein sequence ID" value="KAH6617083.1"/>
    <property type="molecule type" value="Genomic_DNA"/>
</dbReference>
<evidence type="ECO:0000313" key="1">
    <source>
        <dbReference type="EMBL" id="KAH6617083.1"/>
    </source>
</evidence>
<protein>
    <submittedName>
        <fullName evidence="1">Uncharacterized protein</fullName>
    </submittedName>
</protein>
<sequence>MGVDWRQGWVSAVVCVWAVRVGLFTFIRSLCRGGDSRFDAVRNNPRKFFLRFMLQGVNGFTGEGWRTPNIVSFVTGLCRWGWFWLGLWSVFRGLMIECMADWQLSKWRWDRYRGKHNEVFCGTNLWDRSRHPNYYGECLIWLGITMSCSSVVISTAARRALGMGWFAVVVWCGITPYFVYKMLRNFSIVLIEEKYDRLYMWRKDYRLWRRSRSFRLWLDGSGIIWGYI</sequence>
<keyword evidence="2" id="KW-1185">Reference proteome</keyword>
<comment type="caution">
    <text evidence="1">The sequence shown here is derived from an EMBL/GenBank/DDBJ whole genome shotgun (WGS) entry which is preliminary data.</text>
</comment>